<feature type="region of interest" description="Disordered" evidence="1">
    <location>
        <begin position="253"/>
        <end position="278"/>
    </location>
</feature>
<gene>
    <name evidence="4" type="ORF">RJ639_007931</name>
</gene>
<sequence>MERGRDPLPPAGGKKGGRGQSKSRDTIASLDGRTCVLEEAMGDVKDRLGFIEQNLQTFEDHVLEEPESLKRAVTGQDELRTRFMELFANLQEQLDMVKVGMEETRQETAMCKKAIAGGAVITPNPRVDAPKPKEFGGKRDAKELDNFIWHTERYFEGANITDEKAKVRTATLYLTDTATLRWRRKHNDIEKGLCTIDIWDVFKKEIKRHFYPDNVTYEARKKLRELKHNRLLSQSSPIDGPTQEGKNVGVVQEVPNCLRRVGGGNDGRSSSSSSRSHEVYELQTDASDFAMGWVLMQEGHPIAFESRKLNDTERRYMVQENEMTSPLTPLTLAGDYKGRSPLAAQVARSWNEQADVARFYLDKAGRKMKKWTDKRRRLKEYNLGDMVMLNLLLQQFKSLRKVHKGLIQRYEGPFSIVVKVGKVSYRLELPPRLKIHLVFHELYSYQDPKTPPLYIEQRDCMEMMLRTPISQWIHWWTFMLKKSIKAVSPSPMHLNLNPSGRPPFPRVHMLFSDFDDKIAQIDACYSHRNQIAGTGVVYHDPRDKTFIAFQYNTITKFPAGINPALWAEFKNLEEAIRGAQVHSYREINHRNQIAGRGVVYHDPWDKTIIAFQYNTITKFPAGINPAMWAEFKNLEEAIRGAQVHVKKTHRPRHSNTVGRAPTSIELILTQLLVMVSEVEEAEDDAAVNDY</sequence>
<evidence type="ECO:0000313" key="5">
    <source>
        <dbReference type="Proteomes" id="UP001188597"/>
    </source>
</evidence>
<feature type="domain" description="Reverse transcriptase/retrotransposon-derived protein RNase H-like" evidence="2">
    <location>
        <begin position="278"/>
        <end position="325"/>
    </location>
</feature>
<dbReference type="AlphaFoldDB" id="A0AA89ARM4"/>
<dbReference type="InterPro" id="IPR056924">
    <property type="entry name" value="SH3_Tf2-1"/>
</dbReference>
<comment type="caution">
    <text evidence="4">The sequence shown here is derived from an EMBL/GenBank/DDBJ whole genome shotgun (WGS) entry which is preliminary data.</text>
</comment>
<dbReference type="GO" id="GO:0003964">
    <property type="term" value="F:RNA-directed DNA polymerase activity"/>
    <property type="evidence" value="ECO:0007669"/>
    <property type="project" value="UniProtKB-KW"/>
</dbReference>
<dbReference type="InterPro" id="IPR043502">
    <property type="entry name" value="DNA/RNA_pol_sf"/>
</dbReference>
<feature type="domain" description="Tf2-1-like SH3-like" evidence="3">
    <location>
        <begin position="384"/>
        <end position="440"/>
    </location>
</feature>
<dbReference type="InterPro" id="IPR041577">
    <property type="entry name" value="RT_RNaseH_2"/>
</dbReference>
<protein>
    <recommendedName>
        <fullName evidence="6">Reverse transcriptase RNase H-like domain-containing protein</fullName>
    </recommendedName>
</protein>
<proteinExistence type="predicted"/>
<dbReference type="EMBL" id="JAVXUP010001373">
    <property type="protein sequence ID" value="KAK3012480.1"/>
    <property type="molecule type" value="Genomic_DNA"/>
</dbReference>
<dbReference type="InterPro" id="IPR050951">
    <property type="entry name" value="Retrovirus_Pol_polyprotein"/>
</dbReference>
<keyword evidence="5" id="KW-1185">Reference proteome</keyword>
<evidence type="ECO:0000259" key="3">
    <source>
        <dbReference type="Pfam" id="PF24626"/>
    </source>
</evidence>
<accession>A0AA89ARM4</accession>
<evidence type="ECO:0000256" key="1">
    <source>
        <dbReference type="SAM" id="MobiDB-lite"/>
    </source>
</evidence>
<organism evidence="4 5">
    <name type="scientific">Escallonia herrerae</name>
    <dbReference type="NCBI Taxonomy" id="1293975"/>
    <lineage>
        <taxon>Eukaryota</taxon>
        <taxon>Viridiplantae</taxon>
        <taxon>Streptophyta</taxon>
        <taxon>Embryophyta</taxon>
        <taxon>Tracheophyta</taxon>
        <taxon>Spermatophyta</taxon>
        <taxon>Magnoliopsida</taxon>
        <taxon>eudicotyledons</taxon>
        <taxon>Gunneridae</taxon>
        <taxon>Pentapetalae</taxon>
        <taxon>asterids</taxon>
        <taxon>campanulids</taxon>
        <taxon>Escalloniales</taxon>
        <taxon>Escalloniaceae</taxon>
        <taxon>Escallonia</taxon>
    </lineage>
</organism>
<dbReference type="GO" id="GO:0016787">
    <property type="term" value="F:hydrolase activity"/>
    <property type="evidence" value="ECO:0007669"/>
    <property type="project" value="UniProtKB-KW"/>
</dbReference>
<dbReference type="Pfam" id="PF17919">
    <property type="entry name" value="RT_RNaseH_2"/>
    <property type="match status" value="1"/>
</dbReference>
<evidence type="ECO:0000259" key="2">
    <source>
        <dbReference type="Pfam" id="PF17919"/>
    </source>
</evidence>
<dbReference type="PANTHER" id="PTHR37984">
    <property type="entry name" value="PROTEIN CBG26694"/>
    <property type="match status" value="1"/>
</dbReference>
<dbReference type="GO" id="GO:0004519">
    <property type="term" value="F:endonuclease activity"/>
    <property type="evidence" value="ECO:0007669"/>
    <property type="project" value="UniProtKB-KW"/>
</dbReference>
<evidence type="ECO:0000313" key="4">
    <source>
        <dbReference type="EMBL" id="KAK3012480.1"/>
    </source>
</evidence>
<evidence type="ECO:0008006" key="6">
    <source>
        <dbReference type="Google" id="ProtNLM"/>
    </source>
</evidence>
<dbReference type="Pfam" id="PF24626">
    <property type="entry name" value="SH3_Tf2-1"/>
    <property type="match status" value="1"/>
</dbReference>
<reference evidence="4" key="1">
    <citation type="submission" date="2022-12" db="EMBL/GenBank/DDBJ databases">
        <title>Draft genome assemblies for two species of Escallonia (Escalloniales).</title>
        <authorList>
            <person name="Chanderbali A."/>
            <person name="Dervinis C."/>
            <person name="Anghel I."/>
            <person name="Soltis D."/>
            <person name="Soltis P."/>
            <person name="Zapata F."/>
        </authorList>
    </citation>
    <scope>NUCLEOTIDE SEQUENCE</scope>
    <source>
        <strain evidence="4">UCBG64.0493</strain>
        <tissue evidence="4">Leaf</tissue>
    </source>
</reference>
<name>A0AA89ARM4_9ASTE</name>
<dbReference type="SUPFAM" id="SSF56672">
    <property type="entry name" value="DNA/RNA polymerases"/>
    <property type="match status" value="1"/>
</dbReference>
<feature type="region of interest" description="Disordered" evidence="1">
    <location>
        <begin position="1"/>
        <end position="26"/>
    </location>
</feature>
<dbReference type="Proteomes" id="UP001188597">
    <property type="component" value="Unassembled WGS sequence"/>
</dbReference>
<dbReference type="PANTHER" id="PTHR37984:SF8">
    <property type="entry name" value="CCHC-TYPE DOMAIN-CONTAINING PROTEIN"/>
    <property type="match status" value="1"/>
</dbReference>